<dbReference type="EMBL" id="BGPR01000199">
    <property type="protein sequence ID" value="GBM04133.1"/>
    <property type="molecule type" value="Genomic_DNA"/>
</dbReference>
<evidence type="ECO:0000313" key="2">
    <source>
        <dbReference type="EMBL" id="GBM04133.1"/>
    </source>
</evidence>
<reference evidence="2 3" key="1">
    <citation type="journal article" date="2019" name="Sci. Rep.">
        <title>Orb-weaving spider Araneus ventricosus genome elucidates the spidroin gene catalogue.</title>
        <authorList>
            <person name="Kono N."/>
            <person name="Nakamura H."/>
            <person name="Ohtoshi R."/>
            <person name="Moran D.A.P."/>
            <person name="Shinohara A."/>
            <person name="Yoshida Y."/>
            <person name="Fujiwara M."/>
            <person name="Mori M."/>
            <person name="Tomita M."/>
            <person name="Arakawa K."/>
        </authorList>
    </citation>
    <scope>NUCLEOTIDE SEQUENCE [LARGE SCALE GENOMIC DNA]</scope>
</reference>
<keyword evidence="3" id="KW-1185">Reference proteome</keyword>
<sequence length="145" mass="16855">MTGLLRESEKKPNEKGKGGSCAKRELRKTQLKIILFQTELILNNVKRVMKGRVCFPLCREEEEEWMQRCVLMRRRRNLISCCWKGAPRAFSAAEYSEQCFGAADWLATASPEPPFANVYPWQPKAPKMNPTHRSRRVKNIPKFQV</sequence>
<proteinExistence type="predicted"/>
<gene>
    <name evidence="2" type="ORF">AVEN_115509_1</name>
</gene>
<evidence type="ECO:0000313" key="3">
    <source>
        <dbReference type="Proteomes" id="UP000499080"/>
    </source>
</evidence>
<dbReference type="OrthoDB" id="10293884at2759"/>
<comment type="caution">
    <text evidence="2">The sequence shown here is derived from an EMBL/GenBank/DDBJ whole genome shotgun (WGS) entry which is preliminary data.</text>
</comment>
<protein>
    <submittedName>
        <fullName evidence="2">Uncharacterized protein</fullName>
    </submittedName>
</protein>
<name>A0A4Y2CIE7_ARAVE</name>
<organism evidence="2 3">
    <name type="scientific">Araneus ventricosus</name>
    <name type="common">Orbweaver spider</name>
    <name type="synonym">Epeira ventricosa</name>
    <dbReference type="NCBI Taxonomy" id="182803"/>
    <lineage>
        <taxon>Eukaryota</taxon>
        <taxon>Metazoa</taxon>
        <taxon>Ecdysozoa</taxon>
        <taxon>Arthropoda</taxon>
        <taxon>Chelicerata</taxon>
        <taxon>Arachnida</taxon>
        <taxon>Araneae</taxon>
        <taxon>Araneomorphae</taxon>
        <taxon>Entelegynae</taxon>
        <taxon>Araneoidea</taxon>
        <taxon>Araneidae</taxon>
        <taxon>Araneus</taxon>
    </lineage>
</organism>
<evidence type="ECO:0000256" key="1">
    <source>
        <dbReference type="SAM" id="MobiDB-lite"/>
    </source>
</evidence>
<dbReference type="AlphaFoldDB" id="A0A4Y2CIE7"/>
<feature type="region of interest" description="Disordered" evidence="1">
    <location>
        <begin position="1"/>
        <end position="21"/>
    </location>
</feature>
<accession>A0A4Y2CIE7</accession>
<dbReference type="Proteomes" id="UP000499080">
    <property type="component" value="Unassembled WGS sequence"/>
</dbReference>